<dbReference type="Proteomes" id="UP000635885">
    <property type="component" value="Unassembled WGS sequence"/>
</dbReference>
<name>A0ABQ1MPN1_9BACT</name>
<protein>
    <submittedName>
        <fullName evidence="2">Uncharacterized protein</fullName>
    </submittedName>
</protein>
<comment type="caution">
    <text evidence="2">The sequence shown here is derived from an EMBL/GenBank/DDBJ whole genome shotgun (WGS) entry which is preliminary data.</text>
</comment>
<gene>
    <name evidence="2" type="ORF">GCM10010993_23200</name>
</gene>
<reference evidence="3" key="1">
    <citation type="journal article" date="2019" name="Int. J. Syst. Evol. Microbiol.">
        <title>The Global Catalogue of Microorganisms (GCM) 10K type strain sequencing project: providing services to taxonomists for standard genome sequencing and annotation.</title>
        <authorList>
            <consortium name="The Broad Institute Genomics Platform"/>
            <consortium name="The Broad Institute Genome Sequencing Center for Infectious Disease"/>
            <person name="Wu L."/>
            <person name="Ma J."/>
        </authorList>
    </citation>
    <scope>NUCLEOTIDE SEQUENCE [LARGE SCALE GENOMIC DNA]</scope>
    <source>
        <strain evidence="3">CGMCC 1.12479</strain>
    </source>
</reference>
<evidence type="ECO:0000256" key="1">
    <source>
        <dbReference type="SAM" id="Phobius"/>
    </source>
</evidence>
<accession>A0ABQ1MPN1</accession>
<keyword evidence="1" id="KW-0812">Transmembrane</keyword>
<dbReference type="EMBL" id="BMFD01000007">
    <property type="protein sequence ID" value="GGC44047.1"/>
    <property type="molecule type" value="Genomic_DNA"/>
</dbReference>
<feature type="transmembrane region" description="Helical" evidence="1">
    <location>
        <begin position="38"/>
        <end position="57"/>
    </location>
</feature>
<organism evidence="2 3">
    <name type="scientific">Belliella aquatica</name>
    <dbReference type="NCBI Taxonomy" id="1323734"/>
    <lineage>
        <taxon>Bacteria</taxon>
        <taxon>Pseudomonadati</taxon>
        <taxon>Bacteroidota</taxon>
        <taxon>Cytophagia</taxon>
        <taxon>Cytophagales</taxon>
        <taxon>Cyclobacteriaceae</taxon>
        <taxon>Belliella</taxon>
    </lineage>
</organism>
<proteinExistence type="predicted"/>
<dbReference type="RefSeq" id="WP_188443038.1">
    <property type="nucleotide sequence ID" value="NZ_BMFD01000007.1"/>
</dbReference>
<keyword evidence="1" id="KW-1133">Transmembrane helix</keyword>
<evidence type="ECO:0000313" key="2">
    <source>
        <dbReference type="EMBL" id="GGC44047.1"/>
    </source>
</evidence>
<keyword evidence="1" id="KW-0472">Membrane</keyword>
<sequence length="65" mass="7066">MKKTPLILSGILLIIAAYIIHSFTSGREPIVDLDIIQLFSGICFGAGIGLLIAVFFGKKTQKQMN</sequence>
<evidence type="ECO:0000313" key="3">
    <source>
        <dbReference type="Proteomes" id="UP000635885"/>
    </source>
</evidence>
<keyword evidence="3" id="KW-1185">Reference proteome</keyword>